<evidence type="ECO:0000313" key="2">
    <source>
        <dbReference type="EMBL" id="RNA10384.1"/>
    </source>
</evidence>
<evidence type="ECO:0000256" key="1">
    <source>
        <dbReference type="SAM" id="MobiDB-lite"/>
    </source>
</evidence>
<name>A0A3M7QGU2_BRAPC</name>
<dbReference type="AlphaFoldDB" id="A0A3M7QGU2"/>
<protein>
    <submittedName>
        <fullName evidence="2">Uncharacterized protein</fullName>
    </submittedName>
</protein>
<comment type="caution">
    <text evidence="2">The sequence shown here is derived from an EMBL/GenBank/DDBJ whole genome shotgun (WGS) entry which is preliminary data.</text>
</comment>
<dbReference type="EMBL" id="REGN01006225">
    <property type="protein sequence ID" value="RNA10384.1"/>
    <property type="molecule type" value="Genomic_DNA"/>
</dbReference>
<feature type="compositionally biased region" description="Low complexity" evidence="1">
    <location>
        <begin position="33"/>
        <end position="45"/>
    </location>
</feature>
<proteinExistence type="predicted"/>
<sequence>MTGEEQQIFENLETGELPPTQRPEFSLRETKNLTPPLTSETPSTSIRRKNSGSRDTDRNFKKRGLGNLEKS</sequence>
<reference evidence="2 3" key="1">
    <citation type="journal article" date="2018" name="Sci. Rep.">
        <title>Genomic signatures of local adaptation to the degree of environmental predictability in rotifers.</title>
        <authorList>
            <person name="Franch-Gras L."/>
            <person name="Hahn C."/>
            <person name="Garcia-Roger E.M."/>
            <person name="Carmona M.J."/>
            <person name="Serra M."/>
            <person name="Gomez A."/>
        </authorList>
    </citation>
    <scope>NUCLEOTIDE SEQUENCE [LARGE SCALE GENOMIC DNA]</scope>
    <source>
        <strain evidence="2">HYR1</strain>
    </source>
</reference>
<feature type="region of interest" description="Disordered" evidence="1">
    <location>
        <begin position="1"/>
        <end position="71"/>
    </location>
</feature>
<gene>
    <name evidence="2" type="ORF">BpHYR1_048171</name>
</gene>
<accession>A0A3M7QGU2</accession>
<organism evidence="2 3">
    <name type="scientific">Brachionus plicatilis</name>
    <name type="common">Marine rotifer</name>
    <name type="synonym">Brachionus muelleri</name>
    <dbReference type="NCBI Taxonomy" id="10195"/>
    <lineage>
        <taxon>Eukaryota</taxon>
        <taxon>Metazoa</taxon>
        <taxon>Spiralia</taxon>
        <taxon>Gnathifera</taxon>
        <taxon>Rotifera</taxon>
        <taxon>Eurotatoria</taxon>
        <taxon>Monogononta</taxon>
        <taxon>Pseudotrocha</taxon>
        <taxon>Ploima</taxon>
        <taxon>Brachionidae</taxon>
        <taxon>Brachionus</taxon>
    </lineage>
</organism>
<dbReference type="Proteomes" id="UP000276133">
    <property type="component" value="Unassembled WGS sequence"/>
</dbReference>
<keyword evidence="3" id="KW-1185">Reference proteome</keyword>
<evidence type="ECO:0000313" key="3">
    <source>
        <dbReference type="Proteomes" id="UP000276133"/>
    </source>
</evidence>